<organism evidence="1 2">
    <name type="scientific">Rhizopus stolonifer</name>
    <name type="common">Rhizopus nigricans</name>
    <dbReference type="NCBI Taxonomy" id="4846"/>
    <lineage>
        <taxon>Eukaryota</taxon>
        <taxon>Fungi</taxon>
        <taxon>Fungi incertae sedis</taxon>
        <taxon>Mucoromycota</taxon>
        <taxon>Mucoromycotina</taxon>
        <taxon>Mucoromycetes</taxon>
        <taxon>Mucorales</taxon>
        <taxon>Mucorineae</taxon>
        <taxon>Rhizopodaceae</taxon>
        <taxon>Rhizopus</taxon>
    </lineage>
</organism>
<comment type="caution">
    <text evidence="1">The sequence shown here is derived from an EMBL/GenBank/DDBJ whole genome shotgun (WGS) entry which is preliminary data.</text>
</comment>
<keyword evidence="2" id="KW-1185">Reference proteome</keyword>
<accession>A0A367KX25</accession>
<dbReference type="EMBL" id="PJQM01000109">
    <property type="protein sequence ID" value="RCI06670.1"/>
    <property type="molecule type" value="Genomic_DNA"/>
</dbReference>
<name>A0A367KX25_RHIST</name>
<dbReference type="Proteomes" id="UP000253551">
    <property type="component" value="Unassembled WGS sequence"/>
</dbReference>
<dbReference type="AlphaFoldDB" id="A0A367KX25"/>
<protein>
    <submittedName>
        <fullName evidence="1">Uncharacterized protein</fullName>
    </submittedName>
</protein>
<gene>
    <name evidence="1" type="ORF">CU098_013758</name>
</gene>
<proteinExistence type="predicted"/>
<evidence type="ECO:0000313" key="1">
    <source>
        <dbReference type="EMBL" id="RCI06670.1"/>
    </source>
</evidence>
<reference evidence="1 2" key="1">
    <citation type="journal article" date="2018" name="G3 (Bethesda)">
        <title>Phylogenetic and Phylogenomic Definition of Rhizopus Species.</title>
        <authorList>
            <person name="Gryganskyi A.P."/>
            <person name="Golan J."/>
            <person name="Dolatabadi S."/>
            <person name="Mondo S."/>
            <person name="Robb S."/>
            <person name="Idnurm A."/>
            <person name="Muszewska A."/>
            <person name="Steczkiewicz K."/>
            <person name="Masonjones S."/>
            <person name="Liao H.L."/>
            <person name="Gajdeczka M.T."/>
            <person name="Anike F."/>
            <person name="Vuek A."/>
            <person name="Anishchenko I.M."/>
            <person name="Voigt K."/>
            <person name="de Hoog G.S."/>
            <person name="Smith M.E."/>
            <person name="Heitman J."/>
            <person name="Vilgalys R."/>
            <person name="Stajich J.E."/>
        </authorList>
    </citation>
    <scope>NUCLEOTIDE SEQUENCE [LARGE SCALE GENOMIC DNA]</scope>
    <source>
        <strain evidence="1 2">LSU 92-RS-03</strain>
    </source>
</reference>
<evidence type="ECO:0000313" key="2">
    <source>
        <dbReference type="Proteomes" id="UP000253551"/>
    </source>
</evidence>
<sequence length="148" mass="17145">MRVMSIFLREPIYSYEDPEEAHFVVQLEDTIIQTVGLSHEYILALTELDHVLLVNVQDYGTFKSNPGNFTNDLKYPGGSSKRSISSGYTHFVVYTYNEETLFDVIGAEADTIPSTRHHFKFGFILKISFWPRTTRCYNEKEGIDYWGK</sequence>